<dbReference type="Proteomes" id="UP000054321">
    <property type="component" value="Unassembled WGS sequence"/>
</dbReference>
<name>A0A0C3H499_OIDMZ</name>
<evidence type="ECO:0000313" key="4">
    <source>
        <dbReference type="EMBL" id="KIM97291.1"/>
    </source>
</evidence>
<evidence type="ECO:0000256" key="1">
    <source>
        <dbReference type="ARBA" id="ARBA00010211"/>
    </source>
</evidence>
<dbReference type="PANTHER" id="PTHR11820:SF100">
    <property type="entry name" value="FUMARYLACETOACETATE HYDROLASE FAMILY PROTEIN (AFU_ORTHOLOGUE AFUA_4G01490)"/>
    <property type="match status" value="1"/>
</dbReference>
<accession>A0A0C3H499</accession>
<gene>
    <name evidence="4" type="ORF">OIDMADRAFT_130640</name>
</gene>
<keyword evidence="5" id="KW-1185">Reference proteome</keyword>
<dbReference type="InterPro" id="IPR036663">
    <property type="entry name" value="Fumarylacetoacetase_C_sf"/>
</dbReference>
<dbReference type="PANTHER" id="PTHR11820">
    <property type="entry name" value="ACYLPYRUVASE"/>
    <property type="match status" value="1"/>
</dbReference>
<protein>
    <recommendedName>
        <fullName evidence="3">Fumarylacetoacetase-like C-terminal domain-containing protein</fullName>
    </recommendedName>
</protein>
<dbReference type="FunFam" id="3.90.850.10:FF:000002">
    <property type="entry name" value="2-hydroxyhepta-2,4-diene-1,7-dioate isomerase"/>
    <property type="match status" value="1"/>
</dbReference>
<evidence type="ECO:0000313" key="5">
    <source>
        <dbReference type="Proteomes" id="UP000054321"/>
    </source>
</evidence>
<dbReference type="AlphaFoldDB" id="A0A0C3H499"/>
<proteinExistence type="inferred from homology"/>
<evidence type="ECO:0000259" key="3">
    <source>
        <dbReference type="Pfam" id="PF01557"/>
    </source>
</evidence>
<dbReference type="InParanoid" id="A0A0C3H499"/>
<dbReference type="GO" id="GO:0006107">
    <property type="term" value="P:oxaloacetate metabolic process"/>
    <property type="evidence" value="ECO:0007669"/>
    <property type="project" value="UniProtKB-ARBA"/>
</dbReference>
<comment type="similarity">
    <text evidence="1">Belongs to the FAH family.</text>
</comment>
<dbReference type="GO" id="GO:0050163">
    <property type="term" value="F:oxaloacetate tautomerase activity"/>
    <property type="evidence" value="ECO:0007669"/>
    <property type="project" value="UniProtKB-ARBA"/>
</dbReference>
<dbReference type="OrthoDB" id="411064at2759"/>
<evidence type="ECO:0000256" key="2">
    <source>
        <dbReference type="ARBA" id="ARBA00022723"/>
    </source>
</evidence>
<dbReference type="Pfam" id="PF01557">
    <property type="entry name" value="FAA_hydrolase"/>
    <property type="match status" value="1"/>
</dbReference>
<sequence>MPIYVPWSRLIRFVGEEDGLIHFGDAIAPVNDFDIGAHQNVRSLKAKVITGDPFKPDCQVTDKIMNVKRLLGPLTSDTVPAVRCIGGNYEAHLRELGIKPPRFPCMFPKLPNAVAGYGEDIEIPKIAQDDQADYEGELVIVIGKDAKNVAAKDAYDYIVGYTVANDVSARKWQWDPELVGTHPPPQMSFSKSFDSFCPMGPCITSAALIPDPHTLQLQTRVNGELRQDSNTSDLIVRIPEIIEFCSQGTTLQAGSVILTGTPSGVGSTMKPPRWLRPGDAIEITIGPMTLIHGVKYA</sequence>
<reference evidence="5" key="2">
    <citation type="submission" date="2015-01" db="EMBL/GenBank/DDBJ databases">
        <title>Evolutionary Origins and Diversification of the Mycorrhizal Mutualists.</title>
        <authorList>
            <consortium name="DOE Joint Genome Institute"/>
            <consortium name="Mycorrhizal Genomics Consortium"/>
            <person name="Kohler A."/>
            <person name="Kuo A."/>
            <person name="Nagy L.G."/>
            <person name="Floudas D."/>
            <person name="Copeland A."/>
            <person name="Barry K.W."/>
            <person name="Cichocki N."/>
            <person name="Veneault-Fourrey C."/>
            <person name="LaButti K."/>
            <person name="Lindquist E.A."/>
            <person name="Lipzen A."/>
            <person name="Lundell T."/>
            <person name="Morin E."/>
            <person name="Murat C."/>
            <person name="Riley R."/>
            <person name="Ohm R."/>
            <person name="Sun H."/>
            <person name="Tunlid A."/>
            <person name="Henrissat B."/>
            <person name="Grigoriev I.V."/>
            <person name="Hibbett D.S."/>
            <person name="Martin F."/>
        </authorList>
    </citation>
    <scope>NUCLEOTIDE SEQUENCE [LARGE SCALE GENOMIC DNA]</scope>
    <source>
        <strain evidence="5">Zn</strain>
    </source>
</reference>
<dbReference type="SUPFAM" id="SSF56529">
    <property type="entry name" value="FAH"/>
    <property type="match status" value="1"/>
</dbReference>
<organism evidence="4 5">
    <name type="scientific">Oidiodendron maius (strain Zn)</name>
    <dbReference type="NCBI Taxonomy" id="913774"/>
    <lineage>
        <taxon>Eukaryota</taxon>
        <taxon>Fungi</taxon>
        <taxon>Dikarya</taxon>
        <taxon>Ascomycota</taxon>
        <taxon>Pezizomycotina</taxon>
        <taxon>Leotiomycetes</taxon>
        <taxon>Leotiomycetes incertae sedis</taxon>
        <taxon>Myxotrichaceae</taxon>
        <taxon>Oidiodendron</taxon>
    </lineage>
</organism>
<dbReference type="EMBL" id="KN832882">
    <property type="protein sequence ID" value="KIM97291.1"/>
    <property type="molecule type" value="Genomic_DNA"/>
</dbReference>
<dbReference type="InterPro" id="IPR011234">
    <property type="entry name" value="Fumarylacetoacetase-like_C"/>
</dbReference>
<dbReference type="Gene3D" id="3.90.850.10">
    <property type="entry name" value="Fumarylacetoacetase-like, C-terminal domain"/>
    <property type="match status" value="1"/>
</dbReference>
<feature type="domain" description="Fumarylacetoacetase-like C-terminal" evidence="3">
    <location>
        <begin position="82"/>
        <end position="286"/>
    </location>
</feature>
<dbReference type="STRING" id="913774.A0A0C3H499"/>
<keyword evidence="2" id="KW-0479">Metal-binding</keyword>
<reference evidence="4 5" key="1">
    <citation type="submission" date="2014-04" db="EMBL/GenBank/DDBJ databases">
        <authorList>
            <consortium name="DOE Joint Genome Institute"/>
            <person name="Kuo A."/>
            <person name="Martino E."/>
            <person name="Perotto S."/>
            <person name="Kohler A."/>
            <person name="Nagy L.G."/>
            <person name="Floudas D."/>
            <person name="Copeland A."/>
            <person name="Barry K.W."/>
            <person name="Cichocki N."/>
            <person name="Veneault-Fourrey C."/>
            <person name="LaButti K."/>
            <person name="Lindquist E.A."/>
            <person name="Lipzen A."/>
            <person name="Lundell T."/>
            <person name="Morin E."/>
            <person name="Murat C."/>
            <person name="Sun H."/>
            <person name="Tunlid A."/>
            <person name="Henrissat B."/>
            <person name="Grigoriev I.V."/>
            <person name="Hibbett D.S."/>
            <person name="Martin F."/>
            <person name="Nordberg H.P."/>
            <person name="Cantor M.N."/>
            <person name="Hua S.X."/>
        </authorList>
    </citation>
    <scope>NUCLEOTIDE SEQUENCE [LARGE SCALE GENOMIC DNA]</scope>
    <source>
        <strain evidence="4 5">Zn</strain>
    </source>
</reference>
<dbReference type="GO" id="GO:0046872">
    <property type="term" value="F:metal ion binding"/>
    <property type="evidence" value="ECO:0007669"/>
    <property type="project" value="UniProtKB-KW"/>
</dbReference>
<dbReference type="HOGENOM" id="CLU_028458_2_1_1"/>